<evidence type="ECO:0000313" key="3">
    <source>
        <dbReference type="Proteomes" id="UP001597114"/>
    </source>
</evidence>
<protein>
    <submittedName>
        <fullName evidence="2">Alpha/beta fold hydrolase</fullName>
    </submittedName>
</protein>
<proteinExistence type="predicted"/>
<keyword evidence="2" id="KW-0378">Hydrolase</keyword>
<evidence type="ECO:0000256" key="1">
    <source>
        <dbReference type="SAM" id="MobiDB-lite"/>
    </source>
</evidence>
<dbReference type="SUPFAM" id="SSF53474">
    <property type="entry name" value="alpha/beta-Hydrolases"/>
    <property type="match status" value="1"/>
</dbReference>
<dbReference type="GO" id="GO:0016787">
    <property type="term" value="F:hydrolase activity"/>
    <property type="evidence" value="ECO:0007669"/>
    <property type="project" value="UniProtKB-KW"/>
</dbReference>
<keyword evidence="3" id="KW-1185">Reference proteome</keyword>
<dbReference type="EMBL" id="JBHUCO010000022">
    <property type="protein sequence ID" value="MFD1519954.1"/>
    <property type="molecule type" value="Genomic_DNA"/>
</dbReference>
<name>A0ABW4F0Q5_9PSEU</name>
<feature type="region of interest" description="Disordered" evidence="1">
    <location>
        <begin position="1"/>
        <end position="21"/>
    </location>
</feature>
<sequence length="144" mass="16091">MFRWTLRFSTRSTSQHSPRRSPATVFAGPTAYYLNHAANRASSSRIPGDRRLDLPVLFIGAAYDPVADVVTTDAAEPMRRWCSDITEVTIAAGRWVALEQPEKVDAVLAHWLATRVGDFWPTYPAAPIWPRAAHSQQRVSRSAD</sequence>
<comment type="caution">
    <text evidence="2">The sequence shown here is derived from an EMBL/GenBank/DDBJ whole genome shotgun (WGS) entry which is preliminary data.</text>
</comment>
<evidence type="ECO:0000313" key="2">
    <source>
        <dbReference type="EMBL" id="MFD1519954.1"/>
    </source>
</evidence>
<dbReference type="InterPro" id="IPR029058">
    <property type="entry name" value="AB_hydrolase_fold"/>
</dbReference>
<dbReference type="Gene3D" id="3.40.50.1820">
    <property type="entry name" value="alpha/beta hydrolase"/>
    <property type="match status" value="1"/>
</dbReference>
<gene>
    <name evidence="2" type="ORF">ACFSJD_20835</name>
</gene>
<organism evidence="2 3">
    <name type="scientific">Pseudonocardia yunnanensis</name>
    <dbReference type="NCBI Taxonomy" id="58107"/>
    <lineage>
        <taxon>Bacteria</taxon>
        <taxon>Bacillati</taxon>
        <taxon>Actinomycetota</taxon>
        <taxon>Actinomycetes</taxon>
        <taxon>Pseudonocardiales</taxon>
        <taxon>Pseudonocardiaceae</taxon>
        <taxon>Pseudonocardia</taxon>
    </lineage>
</organism>
<feature type="compositionally biased region" description="Polar residues" evidence="1">
    <location>
        <begin position="7"/>
        <end position="16"/>
    </location>
</feature>
<dbReference type="Proteomes" id="UP001597114">
    <property type="component" value="Unassembled WGS sequence"/>
</dbReference>
<reference evidence="3" key="1">
    <citation type="journal article" date="2019" name="Int. J. Syst. Evol. Microbiol.">
        <title>The Global Catalogue of Microorganisms (GCM) 10K type strain sequencing project: providing services to taxonomists for standard genome sequencing and annotation.</title>
        <authorList>
            <consortium name="The Broad Institute Genomics Platform"/>
            <consortium name="The Broad Institute Genome Sequencing Center for Infectious Disease"/>
            <person name="Wu L."/>
            <person name="Ma J."/>
        </authorList>
    </citation>
    <scope>NUCLEOTIDE SEQUENCE [LARGE SCALE GENOMIC DNA]</scope>
    <source>
        <strain evidence="3">CCM 7043</strain>
    </source>
</reference>
<dbReference type="RefSeq" id="WP_344723932.1">
    <property type="nucleotide sequence ID" value="NZ_BAAAUS010000023.1"/>
</dbReference>
<accession>A0ABW4F0Q5</accession>